<evidence type="ECO:0000313" key="2">
    <source>
        <dbReference type="Proteomes" id="UP001454036"/>
    </source>
</evidence>
<dbReference type="Proteomes" id="UP001454036">
    <property type="component" value="Unassembled WGS sequence"/>
</dbReference>
<name>A0AAV3PSK9_LITER</name>
<gene>
    <name evidence="1" type="ORF">LIER_12661</name>
</gene>
<keyword evidence="2" id="KW-1185">Reference proteome</keyword>
<reference evidence="1 2" key="1">
    <citation type="submission" date="2024-01" db="EMBL/GenBank/DDBJ databases">
        <title>The complete chloroplast genome sequence of Lithospermum erythrorhizon: insights into the phylogenetic relationship among Boraginaceae species and the maternal lineages of purple gromwells.</title>
        <authorList>
            <person name="Okada T."/>
            <person name="Watanabe K."/>
        </authorList>
    </citation>
    <scope>NUCLEOTIDE SEQUENCE [LARGE SCALE GENOMIC DNA]</scope>
</reference>
<dbReference type="EMBL" id="BAABME010002468">
    <property type="protein sequence ID" value="GAA0154774.1"/>
    <property type="molecule type" value="Genomic_DNA"/>
</dbReference>
<dbReference type="CDD" id="cd00303">
    <property type="entry name" value="retropepsin_like"/>
    <property type="match status" value="1"/>
</dbReference>
<proteinExistence type="predicted"/>
<comment type="caution">
    <text evidence="1">The sequence shown here is derived from an EMBL/GenBank/DDBJ whole genome shotgun (WGS) entry which is preliminary data.</text>
</comment>
<evidence type="ECO:0000313" key="1">
    <source>
        <dbReference type="EMBL" id="GAA0154774.1"/>
    </source>
</evidence>
<accession>A0AAV3PSK9</accession>
<dbReference type="PANTHER" id="PTHR33240">
    <property type="entry name" value="OS08G0508500 PROTEIN"/>
    <property type="match status" value="1"/>
</dbReference>
<dbReference type="AlphaFoldDB" id="A0AAV3PSK9"/>
<sequence>MSGGRSRGEDSRCGRRAYAQRDTYAVTAGARPEFPVLSFSKKDFEGIECPREDPLVITHVIANFEVGRILVNTGSFVDILFLDAYLKLGMSRAQIRPVTTPLVGFTGDAVRPLGVANLMVTMGKYPQQDTKMVEFTIVDMSEGAYTDIIGRPALS</sequence>
<dbReference type="PANTHER" id="PTHR33240:SF15">
    <property type="entry name" value="GAG-PRO-LIKE PROTEIN"/>
    <property type="match status" value="1"/>
</dbReference>
<protein>
    <submittedName>
        <fullName evidence="1">Uncharacterized protein</fullName>
    </submittedName>
</protein>
<organism evidence="1 2">
    <name type="scientific">Lithospermum erythrorhizon</name>
    <name type="common">Purple gromwell</name>
    <name type="synonym">Lithospermum officinale var. erythrorhizon</name>
    <dbReference type="NCBI Taxonomy" id="34254"/>
    <lineage>
        <taxon>Eukaryota</taxon>
        <taxon>Viridiplantae</taxon>
        <taxon>Streptophyta</taxon>
        <taxon>Embryophyta</taxon>
        <taxon>Tracheophyta</taxon>
        <taxon>Spermatophyta</taxon>
        <taxon>Magnoliopsida</taxon>
        <taxon>eudicotyledons</taxon>
        <taxon>Gunneridae</taxon>
        <taxon>Pentapetalae</taxon>
        <taxon>asterids</taxon>
        <taxon>lamiids</taxon>
        <taxon>Boraginales</taxon>
        <taxon>Boraginaceae</taxon>
        <taxon>Boraginoideae</taxon>
        <taxon>Lithospermeae</taxon>
        <taxon>Lithospermum</taxon>
    </lineage>
</organism>